<sequence>MTSEETFSRLPSNPLVLIPDGKVFLKTCANIDSIIDVCFASALCHAIKNASVSCCIRPRPVSWLSLDLNPRQKIDVSAVILPLLQQKSPTSSGASHPLSLKFMRDRNQGCLVETALATEKWKLQQLRNLRVIIGVPWPDVLEGNLTSANTKSHKSETQFRKARCGRRMKSCHTLDLSIYVKNGVKVNLGRFMFI</sequence>
<name>A0A3P6NVH1_DIBLA</name>
<gene>
    <name evidence="1" type="ORF">DILT_LOCUS248</name>
</gene>
<keyword evidence="2" id="KW-1185">Reference proteome</keyword>
<proteinExistence type="predicted"/>
<dbReference type="EMBL" id="UYRU01000906">
    <property type="protein sequence ID" value="VDK30856.1"/>
    <property type="molecule type" value="Genomic_DNA"/>
</dbReference>
<evidence type="ECO:0000313" key="2">
    <source>
        <dbReference type="Proteomes" id="UP000281553"/>
    </source>
</evidence>
<dbReference type="OrthoDB" id="6266767at2759"/>
<dbReference type="Proteomes" id="UP000281553">
    <property type="component" value="Unassembled WGS sequence"/>
</dbReference>
<accession>A0A3P6NVH1</accession>
<protein>
    <submittedName>
        <fullName evidence="1">Uncharacterized protein</fullName>
    </submittedName>
</protein>
<dbReference type="AlphaFoldDB" id="A0A3P6NVH1"/>
<organism evidence="1 2">
    <name type="scientific">Dibothriocephalus latus</name>
    <name type="common">Fish tapeworm</name>
    <name type="synonym">Diphyllobothrium latum</name>
    <dbReference type="NCBI Taxonomy" id="60516"/>
    <lineage>
        <taxon>Eukaryota</taxon>
        <taxon>Metazoa</taxon>
        <taxon>Spiralia</taxon>
        <taxon>Lophotrochozoa</taxon>
        <taxon>Platyhelminthes</taxon>
        <taxon>Cestoda</taxon>
        <taxon>Eucestoda</taxon>
        <taxon>Diphyllobothriidea</taxon>
        <taxon>Diphyllobothriidae</taxon>
        <taxon>Dibothriocephalus</taxon>
    </lineage>
</organism>
<evidence type="ECO:0000313" key="1">
    <source>
        <dbReference type="EMBL" id="VDK30856.1"/>
    </source>
</evidence>
<reference evidence="1 2" key="1">
    <citation type="submission" date="2018-11" db="EMBL/GenBank/DDBJ databases">
        <authorList>
            <consortium name="Pathogen Informatics"/>
        </authorList>
    </citation>
    <scope>NUCLEOTIDE SEQUENCE [LARGE SCALE GENOMIC DNA]</scope>
</reference>